<comment type="caution">
    <text evidence="1">The sequence shown here is derived from an EMBL/GenBank/DDBJ whole genome shotgun (WGS) entry which is preliminary data.</text>
</comment>
<name>A0A4V2WJD1_9PROT</name>
<dbReference type="AlphaFoldDB" id="A0A4V2WJD1"/>
<dbReference type="EMBL" id="SKBM01000148">
    <property type="protein sequence ID" value="TCZ48189.1"/>
    <property type="molecule type" value="Genomic_DNA"/>
</dbReference>
<sequence length="102" mass="11716">MAAKFDIEKFNGNNDFGLWHLKMHALLVQNGLHKALRGKNALSEKLSDEEKDELLEKAYGQILLFLSDGVLRKVVQEKTVAGIWQKLENLYITKSLTNRLYL</sequence>
<reference evidence="1 2" key="1">
    <citation type="submission" date="2019-03" db="EMBL/GenBank/DDBJ databases">
        <title>Paracraurococcus aquatilis NE82 genome sequence.</title>
        <authorList>
            <person name="Zhao Y."/>
            <person name="Du Z."/>
        </authorList>
    </citation>
    <scope>NUCLEOTIDE SEQUENCE [LARGE SCALE GENOMIC DNA]</scope>
    <source>
        <strain evidence="1 2">NE82</strain>
    </source>
</reference>
<gene>
    <name evidence="1" type="ORF">EXY23_27520</name>
</gene>
<protein>
    <recommendedName>
        <fullName evidence="3">Retrovirus-related Pol polyprotein from transposon TNT 1-94</fullName>
    </recommendedName>
</protein>
<dbReference type="Pfam" id="PF14223">
    <property type="entry name" value="Retrotran_gag_2"/>
    <property type="match status" value="1"/>
</dbReference>
<evidence type="ECO:0000313" key="2">
    <source>
        <dbReference type="Proteomes" id="UP000295023"/>
    </source>
</evidence>
<proteinExistence type="predicted"/>
<feature type="non-terminal residue" evidence="1">
    <location>
        <position position="102"/>
    </location>
</feature>
<accession>A0A4V2WJD1</accession>
<dbReference type="Proteomes" id="UP000295023">
    <property type="component" value="Unassembled WGS sequence"/>
</dbReference>
<keyword evidence="2" id="KW-1185">Reference proteome</keyword>
<organism evidence="1 2">
    <name type="scientific">Roseicella aquatilis</name>
    <dbReference type="NCBI Taxonomy" id="2527868"/>
    <lineage>
        <taxon>Bacteria</taxon>
        <taxon>Pseudomonadati</taxon>
        <taxon>Pseudomonadota</taxon>
        <taxon>Alphaproteobacteria</taxon>
        <taxon>Acetobacterales</taxon>
        <taxon>Roseomonadaceae</taxon>
        <taxon>Roseicella</taxon>
    </lineage>
</organism>
<evidence type="ECO:0008006" key="3">
    <source>
        <dbReference type="Google" id="ProtNLM"/>
    </source>
</evidence>
<dbReference type="RefSeq" id="WP_132297877.1">
    <property type="nucleotide sequence ID" value="NZ_SKBM01000148.1"/>
</dbReference>
<evidence type="ECO:0000313" key="1">
    <source>
        <dbReference type="EMBL" id="TCZ48189.1"/>
    </source>
</evidence>